<evidence type="ECO:0000313" key="2">
    <source>
        <dbReference type="Proteomes" id="UP001189624"/>
    </source>
</evidence>
<name>A0AA86W6G0_9FABA</name>
<organism evidence="1 2">
    <name type="scientific">Sphenostylis stenocarpa</name>
    <dbReference type="NCBI Taxonomy" id="92480"/>
    <lineage>
        <taxon>Eukaryota</taxon>
        <taxon>Viridiplantae</taxon>
        <taxon>Streptophyta</taxon>
        <taxon>Embryophyta</taxon>
        <taxon>Tracheophyta</taxon>
        <taxon>Spermatophyta</taxon>
        <taxon>Magnoliopsida</taxon>
        <taxon>eudicotyledons</taxon>
        <taxon>Gunneridae</taxon>
        <taxon>Pentapetalae</taxon>
        <taxon>rosids</taxon>
        <taxon>fabids</taxon>
        <taxon>Fabales</taxon>
        <taxon>Fabaceae</taxon>
        <taxon>Papilionoideae</taxon>
        <taxon>50 kb inversion clade</taxon>
        <taxon>NPAAA clade</taxon>
        <taxon>indigoferoid/millettioid clade</taxon>
        <taxon>Phaseoleae</taxon>
        <taxon>Sphenostylis</taxon>
    </lineage>
</organism>
<keyword evidence="2" id="KW-1185">Reference proteome</keyword>
<dbReference type="Proteomes" id="UP001189624">
    <property type="component" value="Chromosome 11"/>
</dbReference>
<proteinExistence type="predicted"/>
<accession>A0AA86W6G0</accession>
<gene>
    <name evidence="1" type="ORF">AYBTSS11_LOCUS31103</name>
</gene>
<dbReference type="AlphaFoldDB" id="A0AA86W6G0"/>
<sequence length="153" mass="17792">MGTYPSPKFHTTKSNIMCDGWIFLNGSMRQFGEWGVNLVQWERVHQHTRHFLPLDAFVSVHPKSRPVPLPLVNQSNKHLVCVPRVASLSLSHRATRRVPRPRFALAFCTARSQRGHTRTRFERDGARKRVVKRNGAKFVPESMKLRRKVENRN</sequence>
<evidence type="ECO:0000313" key="1">
    <source>
        <dbReference type="EMBL" id="CAJ1978899.1"/>
    </source>
</evidence>
<protein>
    <submittedName>
        <fullName evidence="1">Uncharacterized protein</fullName>
    </submittedName>
</protein>
<dbReference type="Gramene" id="rna-AYBTSS11_LOCUS31103">
    <property type="protein sequence ID" value="CAJ1978899.1"/>
    <property type="gene ID" value="gene-AYBTSS11_LOCUS31103"/>
</dbReference>
<reference evidence="1" key="1">
    <citation type="submission" date="2023-10" db="EMBL/GenBank/DDBJ databases">
        <authorList>
            <person name="Domelevo Entfellner J.-B."/>
        </authorList>
    </citation>
    <scope>NUCLEOTIDE SEQUENCE</scope>
</reference>
<dbReference type="EMBL" id="OY731408">
    <property type="protein sequence ID" value="CAJ1978899.1"/>
    <property type="molecule type" value="Genomic_DNA"/>
</dbReference>